<evidence type="ECO:0000256" key="3">
    <source>
        <dbReference type="ARBA" id="ARBA00022842"/>
    </source>
</evidence>
<dbReference type="SUPFAM" id="SSF50249">
    <property type="entry name" value="Nucleic acid-binding proteins"/>
    <property type="match status" value="3"/>
</dbReference>
<evidence type="ECO:0000256" key="2">
    <source>
        <dbReference type="ARBA" id="ARBA00022723"/>
    </source>
</evidence>
<evidence type="ECO:0000256" key="6">
    <source>
        <dbReference type="SAM" id="MobiDB-lite"/>
    </source>
</evidence>
<protein>
    <recommendedName>
        <fullName evidence="5">DIS3-like exonuclease 2</fullName>
        <ecNumber evidence="5">3.1.13.-</ecNumber>
    </recommendedName>
</protein>
<dbReference type="PANTHER" id="PTHR23355">
    <property type="entry name" value="RIBONUCLEASE"/>
    <property type="match status" value="1"/>
</dbReference>
<evidence type="ECO:0000313" key="9">
    <source>
        <dbReference type="Proteomes" id="UP001324115"/>
    </source>
</evidence>
<keyword evidence="9" id="KW-1185">Reference proteome</keyword>
<proteinExistence type="inferred from homology"/>
<evidence type="ECO:0000313" key="8">
    <source>
        <dbReference type="EMBL" id="KAK4572900.1"/>
    </source>
</evidence>
<organism evidence="8 9">
    <name type="scientific">Quercus rubra</name>
    <name type="common">Northern red oak</name>
    <name type="synonym">Quercus borealis</name>
    <dbReference type="NCBI Taxonomy" id="3512"/>
    <lineage>
        <taxon>Eukaryota</taxon>
        <taxon>Viridiplantae</taxon>
        <taxon>Streptophyta</taxon>
        <taxon>Embryophyta</taxon>
        <taxon>Tracheophyta</taxon>
        <taxon>Spermatophyta</taxon>
        <taxon>Magnoliopsida</taxon>
        <taxon>eudicotyledons</taxon>
        <taxon>Gunneridae</taxon>
        <taxon>Pentapetalae</taxon>
        <taxon>rosids</taxon>
        <taxon>fabids</taxon>
        <taxon>Fagales</taxon>
        <taxon>Fagaceae</taxon>
        <taxon>Quercus</taxon>
    </lineage>
</organism>
<comment type="caution">
    <text evidence="8">The sequence shown here is derived from an EMBL/GenBank/DDBJ whole genome shotgun (WGS) entry which is preliminary data.</text>
</comment>
<reference evidence="8 9" key="1">
    <citation type="journal article" date="2023" name="G3 (Bethesda)">
        <title>A haplotype-resolved chromosome-scale genome for Quercus rubra L. provides insights into the genetics of adaptive traits for red oak species.</title>
        <authorList>
            <person name="Kapoor B."/>
            <person name="Jenkins J."/>
            <person name="Schmutz J."/>
            <person name="Zhebentyayeva T."/>
            <person name="Kuelheim C."/>
            <person name="Coggeshall M."/>
            <person name="Heim C."/>
            <person name="Lasky J.R."/>
            <person name="Leites L."/>
            <person name="Islam-Faridi N."/>
            <person name="Romero-Severson J."/>
            <person name="DeLeo V.L."/>
            <person name="Lucas S.M."/>
            <person name="Lazic D."/>
            <person name="Gailing O."/>
            <person name="Carlson J."/>
            <person name="Staton M."/>
        </authorList>
    </citation>
    <scope>NUCLEOTIDE SEQUENCE [LARGE SCALE GENOMIC DNA]</scope>
    <source>
        <strain evidence="8">Pseudo-F2</strain>
    </source>
</reference>
<evidence type="ECO:0000256" key="1">
    <source>
        <dbReference type="ARBA" id="ARBA00022490"/>
    </source>
</evidence>
<dbReference type="InterPro" id="IPR050180">
    <property type="entry name" value="RNR_Ribonuclease"/>
</dbReference>
<dbReference type="Pfam" id="PF17849">
    <property type="entry name" value="OB_Dis3"/>
    <property type="match status" value="1"/>
</dbReference>
<keyword evidence="2 5" id="KW-0479">Metal-binding</keyword>
<keyword evidence="4 5" id="KW-0694">RNA-binding</keyword>
<dbReference type="EMBL" id="JAXUIC010000009">
    <property type="protein sequence ID" value="KAK4572900.1"/>
    <property type="molecule type" value="Genomic_DNA"/>
</dbReference>
<dbReference type="EC" id="3.1.13.-" evidence="5"/>
<keyword evidence="1 5" id="KW-0963">Cytoplasm</keyword>
<sequence length="1132" mass="126020">MRRVLVQQSVVEPNCEGDKEKKKKRRSNRRSKQSTPPPPTSVNGLHVEAPECLGDGRTCNHVTASLSSSSTKQHGWDMRPPNEHALDLCPPIEHELTRASDVGFSSMPTMRICEQVNPMEEQNIPNQHVSDFGHRVMSQSCPEPVFYRESPGTSNNNYMFPSPHIEGFQKKCFDPHWSMEVVNEALKKGDAFKVLFRVNAHNRLEAYCKIDGVPTDVLISGIAAQNRAVEGDIVVLKVDPLSLWTRMKGSTGISNNPAPVEDCNSLLEDGEIASDNSKGKSKVDADYKCARYRSCPYPEKGSCYGEGTFVGETVHLEPSGPASCNLVHPAASDSLHVGSFNGQSEVVKAVGRICSSISTFPSKRPTGRIVSIIERSPRRDAIVGHLNVKNWLSYHEFCRKETKNRNSLTLSDSAYIHLTPTDPKLPKMMVFVKGLPDCIKKRLEKGDSTVEMELVAARIYEWDEESSVPLAHVLHIFGRGSEVEAQINAILFENAIRSSEFSPELLSSIPHIPWEVPSEEVQSRRDLRNLCIFTIDPSTAIELDDALSIEKLSNGNFRVGVHIADVSFFILPDTAIDKEARVRSTSVYLSQYKLPMLPPMFSENLCSLNPGVDRLAFSIFVDINYAGDVVDHWIGRSVIQSCCKLSYKQAQDIIDEISNVDSSNITENGNPQLYGHFKWPDIVRSVKSLHEISKILKEKRFSDGALRLESSKVVYLFDDHGIPYDSMLCGQKESNFLVEEFMLLANRTAAGIISRAFPDSALLRRHPEPNMRKLREFEAFCCKHGLELDTSSSGRFNQSLEQIREKLKNDTVLFDILISYASRPMQVATYFCSGDQKDGENDWGHYALAVPHYTHFTSPLRRYPDIIVHRTLAAAIEAEELYLKYRGSLPKVSRGEKVARRCFTCIHFDRDAAESLEGKKALSAAAVKHGVPCSESLADVAAYCNERKQASGHVKDACDKLYMWVLLKKKEILFSEARVLGLGPRFMSIYIQKLAIERRIYYDEVEGLTVEWLETTSTLVLSLANKRSSRRGGPGKWRALEDIAFVVSPCDVKIELGVFGGSSSEQVGDTGVAAQASEPICKSVISNTGVDPGVFPLTVHLLSTIPVVLHAVGGDDGPLDIGARLYLSSYLR</sequence>
<dbReference type="InterPro" id="IPR028591">
    <property type="entry name" value="DIS3L2"/>
</dbReference>
<keyword evidence="5" id="KW-0378">Hydrolase</keyword>
<evidence type="ECO:0000256" key="5">
    <source>
        <dbReference type="HAMAP-Rule" id="MF_03045"/>
    </source>
</evidence>
<feature type="compositionally biased region" description="Polar residues" evidence="6">
    <location>
        <begin position="1"/>
        <end position="11"/>
    </location>
</feature>
<feature type="binding site" evidence="5">
    <location>
        <position position="545"/>
    </location>
    <ligand>
        <name>Mg(2+)</name>
        <dbReference type="ChEBI" id="CHEBI:18420"/>
    </ligand>
</feature>
<feature type="binding site" evidence="5">
    <location>
        <position position="536"/>
    </location>
    <ligand>
        <name>Mg(2+)</name>
        <dbReference type="ChEBI" id="CHEBI:18420"/>
    </ligand>
</feature>
<comment type="cofactor">
    <cofactor evidence="5">
        <name>Mg(2+)</name>
        <dbReference type="ChEBI" id="CHEBI:18420"/>
    </cofactor>
    <cofactor evidence="5">
        <name>Mn(2+)</name>
        <dbReference type="ChEBI" id="CHEBI:29035"/>
    </cofactor>
</comment>
<dbReference type="Gene3D" id="2.40.50.690">
    <property type="match status" value="1"/>
</dbReference>
<feature type="region of interest" description="Disordered" evidence="6">
    <location>
        <begin position="1"/>
        <end position="47"/>
    </location>
</feature>
<keyword evidence="5" id="KW-0540">Nuclease</keyword>
<dbReference type="GO" id="GO:1990074">
    <property type="term" value="P:polyuridylation-dependent mRNA catabolic process"/>
    <property type="evidence" value="ECO:0007669"/>
    <property type="project" value="UniProtKB-UniRule"/>
</dbReference>
<dbReference type="PROSITE" id="PS01175">
    <property type="entry name" value="RIBONUCLEASE_II"/>
    <property type="match status" value="1"/>
</dbReference>
<keyword evidence="5" id="KW-0269">Exonuclease</keyword>
<feature type="compositionally biased region" description="Basic residues" evidence="6">
    <location>
        <begin position="21"/>
        <end position="32"/>
    </location>
</feature>
<keyword evidence="3 5" id="KW-0460">Magnesium</keyword>
<dbReference type="SMART" id="SM00955">
    <property type="entry name" value="RNB"/>
    <property type="match status" value="1"/>
</dbReference>
<evidence type="ECO:0000259" key="7">
    <source>
        <dbReference type="SMART" id="SM00955"/>
    </source>
</evidence>
<dbReference type="Proteomes" id="UP001324115">
    <property type="component" value="Unassembled WGS sequence"/>
</dbReference>
<dbReference type="FunFam" id="2.40.50.690:FF:000007">
    <property type="entry name" value="DIS3-like exonuclease 2"/>
    <property type="match status" value="1"/>
</dbReference>
<comment type="function">
    <text evidence="5">3'-5'-exoribonuclease that specifically recognizes RNAs polyuridylated at their 3' end and mediates their degradation. Component of an exosome-independent RNA degradation pathway that mediates degradation of cytoplasmic mRNAs that have been deadenylated and subsequently uridylated at their 3'.</text>
</comment>
<dbReference type="InterPro" id="IPR001900">
    <property type="entry name" value="RNase_II/R"/>
</dbReference>
<feature type="domain" description="RNB" evidence="7">
    <location>
        <begin position="524"/>
        <end position="878"/>
    </location>
</feature>
<dbReference type="Gene3D" id="2.40.50.700">
    <property type="match status" value="1"/>
</dbReference>
<dbReference type="InterPro" id="IPR041505">
    <property type="entry name" value="Dis3_CSD2"/>
</dbReference>
<dbReference type="AlphaFoldDB" id="A0AAN7EKH6"/>
<dbReference type="HAMAP" id="MF_03045">
    <property type="entry name" value="DIS3L2"/>
    <property type="match status" value="1"/>
</dbReference>
<accession>A0AAN7EKH6</accession>
<dbReference type="GO" id="GO:0000175">
    <property type="term" value="F:3'-5'-RNA exonuclease activity"/>
    <property type="evidence" value="ECO:0007669"/>
    <property type="project" value="UniProtKB-UniRule"/>
</dbReference>
<dbReference type="Pfam" id="PF00773">
    <property type="entry name" value="RNB"/>
    <property type="match status" value="1"/>
</dbReference>
<dbReference type="GO" id="GO:0003723">
    <property type="term" value="F:RNA binding"/>
    <property type="evidence" value="ECO:0007669"/>
    <property type="project" value="UniProtKB-KW"/>
</dbReference>
<evidence type="ECO:0000256" key="4">
    <source>
        <dbReference type="ARBA" id="ARBA00022884"/>
    </source>
</evidence>
<comment type="subcellular location">
    <subcellularLocation>
        <location evidence="5">Cytoplasm</location>
    </subcellularLocation>
    <subcellularLocation>
        <location evidence="5">Cytoplasm</location>
        <location evidence="5">P-body</location>
    </subcellularLocation>
</comment>
<name>A0AAN7EKH6_QUERU</name>
<feature type="site" description="Important for catalytic activity" evidence="5">
    <location>
        <position position="544"/>
    </location>
</feature>
<dbReference type="GO" id="GO:0000932">
    <property type="term" value="C:P-body"/>
    <property type="evidence" value="ECO:0007669"/>
    <property type="project" value="UniProtKB-SubCell"/>
</dbReference>
<dbReference type="InterPro" id="IPR022966">
    <property type="entry name" value="RNase_II/R_CS"/>
</dbReference>
<comment type="similarity">
    <text evidence="5">Belongs to the RNR ribonuclease family. DIS3L2 subfamily.</text>
</comment>
<keyword evidence="5" id="KW-0464">Manganese</keyword>
<dbReference type="GO" id="GO:0000956">
    <property type="term" value="P:nuclear-transcribed mRNA catabolic process"/>
    <property type="evidence" value="ECO:0007669"/>
    <property type="project" value="UniProtKB-UniRule"/>
</dbReference>
<dbReference type="InterPro" id="IPR012340">
    <property type="entry name" value="NA-bd_OB-fold"/>
</dbReference>
<gene>
    <name evidence="8" type="ORF">RGQ29_031055</name>
</gene>
<dbReference type="GO" id="GO:0046872">
    <property type="term" value="F:metal ion binding"/>
    <property type="evidence" value="ECO:0007669"/>
    <property type="project" value="UniProtKB-KW"/>
</dbReference>
<dbReference type="PANTHER" id="PTHR23355:SF9">
    <property type="entry name" value="DIS3-LIKE EXONUCLEASE 2"/>
    <property type="match status" value="1"/>
</dbReference>